<keyword evidence="4 6" id="KW-1133">Transmembrane helix</keyword>
<evidence type="ECO:0000256" key="2">
    <source>
        <dbReference type="ARBA" id="ARBA00022475"/>
    </source>
</evidence>
<dbReference type="EMBL" id="VRSW01000001">
    <property type="protein sequence ID" value="TXK06103.1"/>
    <property type="molecule type" value="Genomic_DNA"/>
</dbReference>
<dbReference type="RefSeq" id="WP_147824912.1">
    <property type="nucleotide sequence ID" value="NZ_BAAARG010000001.1"/>
</dbReference>
<feature type="transmembrane region" description="Helical" evidence="6">
    <location>
        <begin position="366"/>
        <end position="385"/>
    </location>
</feature>
<evidence type="ECO:0000256" key="5">
    <source>
        <dbReference type="ARBA" id="ARBA00023136"/>
    </source>
</evidence>
<name>A0A5C8HSS2_9MICO</name>
<feature type="transmembrane region" description="Helical" evidence="6">
    <location>
        <begin position="154"/>
        <end position="175"/>
    </location>
</feature>
<gene>
    <name evidence="7" type="ORF">FVP60_03815</name>
</gene>
<keyword evidence="2" id="KW-1003">Cell membrane</keyword>
<keyword evidence="8" id="KW-1185">Reference proteome</keyword>
<evidence type="ECO:0008006" key="9">
    <source>
        <dbReference type="Google" id="ProtNLM"/>
    </source>
</evidence>
<dbReference type="GO" id="GO:0005886">
    <property type="term" value="C:plasma membrane"/>
    <property type="evidence" value="ECO:0007669"/>
    <property type="project" value="UniProtKB-SubCell"/>
</dbReference>
<feature type="transmembrane region" description="Helical" evidence="6">
    <location>
        <begin position="222"/>
        <end position="243"/>
    </location>
</feature>
<dbReference type="PANTHER" id="PTHR30250">
    <property type="entry name" value="PST FAMILY PREDICTED COLANIC ACID TRANSPORTER"/>
    <property type="match status" value="1"/>
</dbReference>
<evidence type="ECO:0000256" key="6">
    <source>
        <dbReference type="SAM" id="Phobius"/>
    </source>
</evidence>
<evidence type="ECO:0000256" key="1">
    <source>
        <dbReference type="ARBA" id="ARBA00004651"/>
    </source>
</evidence>
<feature type="transmembrane region" description="Helical" evidence="6">
    <location>
        <begin position="181"/>
        <end position="201"/>
    </location>
</feature>
<feature type="transmembrane region" description="Helical" evidence="6">
    <location>
        <begin position="89"/>
        <end position="112"/>
    </location>
</feature>
<keyword evidence="5 6" id="KW-0472">Membrane</keyword>
<reference evidence="7 8" key="1">
    <citation type="submission" date="2019-08" db="EMBL/GenBank/DDBJ databases">
        <authorList>
            <person name="Dong K."/>
        </authorList>
    </citation>
    <scope>NUCLEOTIDE SEQUENCE [LARGE SCALE GENOMIC DNA]</scope>
    <source>
        <strain evidence="7 8">M4-8</strain>
    </source>
</reference>
<comment type="caution">
    <text evidence="7">The sequence shown here is derived from an EMBL/GenBank/DDBJ whole genome shotgun (WGS) entry which is preliminary data.</text>
</comment>
<evidence type="ECO:0000256" key="4">
    <source>
        <dbReference type="ARBA" id="ARBA00022989"/>
    </source>
</evidence>
<dbReference type="OrthoDB" id="4771963at2"/>
<proteinExistence type="predicted"/>
<feature type="transmembrane region" description="Helical" evidence="6">
    <location>
        <begin position="255"/>
        <end position="282"/>
    </location>
</feature>
<feature type="transmembrane region" description="Helical" evidence="6">
    <location>
        <begin position="12"/>
        <end position="35"/>
    </location>
</feature>
<feature type="transmembrane region" description="Helical" evidence="6">
    <location>
        <begin position="47"/>
        <end position="68"/>
    </location>
</feature>
<dbReference type="Proteomes" id="UP000321196">
    <property type="component" value="Unassembled WGS sequence"/>
</dbReference>
<keyword evidence="3 6" id="KW-0812">Transmembrane</keyword>
<evidence type="ECO:0000256" key="3">
    <source>
        <dbReference type="ARBA" id="ARBA00022692"/>
    </source>
</evidence>
<organism evidence="7 8">
    <name type="scientific">Microbacterium mitrae</name>
    <dbReference type="NCBI Taxonomy" id="664640"/>
    <lineage>
        <taxon>Bacteria</taxon>
        <taxon>Bacillati</taxon>
        <taxon>Actinomycetota</taxon>
        <taxon>Actinomycetes</taxon>
        <taxon>Micrococcales</taxon>
        <taxon>Microbacteriaceae</taxon>
        <taxon>Microbacterium</taxon>
    </lineage>
</organism>
<dbReference type="PANTHER" id="PTHR30250:SF11">
    <property type="entry name" value="O-ANTIGEN TRANSPORTER-RELATED"/>
    <property type="match status" value="1"/>
</dbReference>
<comment type="subcellular location">
    <subcellularLocation>
        <location evidence="1">Cell membrane</location>
        <topology evidence="1">Multi-pass membrane protein</topology>
    </subcellularLocation>
</comment>
<evidence type="ECO:0000313" key="8">
    <source>
        <dbReference type="Proteomes" id="UP000321196"/>
    </source>
</evidence>
<dbReference type="AlphaFoldDB" id="A0A5C8HSS2"/>
<accession>A0A5C8HSS2</accession>
<feature type="transmembrane region" description="Helical" evidence="6">
    <location>
        <begin position="124"/>
        <end position="147"/>
    </location>
</feature>
<protein>
    <recommendedName>
        <fullName evidence="9">Polysaccharide biosynthesis protein</fullName>
    </recommendedName>
</protein>
<feature type="transmembrane region" description="Helical" evidence="6">
    <location>
        <begin position="336"/>
        <end position="359"/>
    </location>
</feature>
<dbReference type="InterPro" id="IPR050833">
    <property type="entry name" value="Poly_Biosynth_Transport"/>
</dbReference>
<feature type="transmembrane region" description="Helical" evidence="6">
    <location>
        <begin position="294"/>
        <end position="316"/>
    </location>
</feature>
<feature type="transmembrane region" description="Helical" evidence="6">
    <location>
        <begin position="391"/>
        <end position="410"/>
    </location>
</feature>
<evidence type="ECO:0000313" key="7">
    <source>
        <dbReference type="EMBL" id="TXK06103.1"/>
    </source>
</evidence>
<sequence length="417" mass="43193">MTSEDSPDEPTVGRGALSLILIATVIAGAIGYLIQGVVPGFLGAADYATFGAFWAITYLLVSALSGVQQELTRVSHTVVPNDSRARWPLAARFILATAIIAAVIVAVVFFPLSETVLGKNTAGLAAPLAIAVFGYTLVAGLSAALYGTRNWRGVAAMTVADSAIRLILMAGVLALGLGMTALGWAVALPFLLAAVILFLVVGGRVRRQLRVDATARTLVSGTLSTVAAAFATGILISGLPFLLRASASATDVTLVASLMLVITLTRAPLVVPVMALQSYLIVQFRARPEHARATVMRYAGMLFFVAAMLATVAAWIGPGLLQWLYRGEYALGAVDFAIIVLSAGLTGVMCITAPAVLAVGKHAAYVSGWALAAVITIATLFLPLGNWHAQVLAAIVLAPAAGAVFHLLSLRPQPNAA</sequence>